<dbReference type="Proteomes" id="UP000637643">
    <property type="component" value="Unassembled WGS sequence"/>
</dbReference>
<name>A0A917FYP8_9BACL</name>
<accession>A0A917FYP8</accession>
<keyword evidence="2" id="KW-1185">Reference proteome</keyword>
<gene>
    <name evidence="1" type="ORF">GCM10010912_68610</name>
</gene>
<sequence length="50" mass="5218">MEGIFAFPWTGRGLYASMEGIFAFPWTGGGLLSPSPAARGHKAGHAKDAP</sequence>
<evidence type="ECO:0000313" key="1">
    <source>
        <dbReference type="EMBL" id="GGG14437.1"/>
    </source>
</evidence>
<dbReference type="EMBL" id="BMKR01000071">
    <property type="protein sequence ID" value="GGG14437.1"/>
    <property type="molecule type" value="Genomic_DNA"/>
</dbReference>
<comment type="caution">
    <text evidence="1">The sequence shown here is derived from an EMBL/GenBank/DDBJ whole genome shotgun (WGS) entry which is preliminary data.</text>
</comment>
<protein>
    <submittedName>
        <fullName evidence="1">Uncharacterized protein</fullName>
    </submittedName>
</protein>
<organism evidence="1 2">
    <name type="scientific">Paenibacillus albidus</name>
    <dbReference type="NCBI Taxonomy" id="2041023"/>
    <lineage>
        <taxon>Bacteria</taxon>
        <taxon>Bacillati</taxon>
        <taxon>Bacillota</taxon>
        <taxon>Bacilli</taxon>
        <taxon>Bacillales</taxon>
        <taxon>Paenibacillaceae</taxon>
        <taxon>Paenibacillus</taxon>
    </lineage>
</organism>
<reference evidence="1" key="1">
    <citation type="journal article" date="2014" name="Int. J. Syst. Evol. Microbiol.">
        <title>Complete genome sequence of Corynebacterium casei LMG S-19264T (=DSM 44701T), isolated from a smear-ripened cheese.</title>
        <authorList>
            <consortium name="US DOE Joint Genome Institute (JGI-PGF)"/>
            <person name="Walter F."/>
            <person name="Albersmeier A."/>
            <person name="Kalinowski J."/>
            <person name="Ruckert C."/>
        </authorList>
    </citation>
    <scope>NUCLEOTIDE SEQUENCE</scope>
    <source>
        <strain evidence="1">CGMCC 1.16134</strain>
    </source>
</reference>
<reference evidence="1" key="2">
    <citation type="submission" date="2020-09" db="EMBL/GenBank/DDBJ databases">
        <authorList>
            <person name="Sun Q."/>
            <person name="Zhou Y."/>
        </authorList>
    </citation>
    <scope>NUCLEOTIDE SEQUENCE</scope>
    <source>
        <strain evidence="1">CGMCC 1.16134</strain>
    </source>
</reference>
<dbReference type="AlphaFoldDB" id="A0A917FYP8"/>
<proteinExistence type="predicted"/>
<evidence type="ECO:0000313" key="2">
    <source>
        <dbReference type="Proteomes" id="UP000637643"/>
    </source>
</evidence>